<accession>A0ABU5H7X0</accession>
<dbReference type="SUPFAM" id="SSF55874">
    <property type="entry name" value="ATPase domain of HSP90 chaperone/DNA topoisomerase II/histidine kinase"/>
    <property type="match status" value="1"/>
</dbReference>
<evidence type="ECO:0000259" key="8">
    <source>
        <dbReference type="PROSITE" id="PS50109"/>
    </source>
</evidence>
<evidence type="ECO:0000256" key="6">
    <source>
        <dbReference type="ARBA" id="ARBA00023012"/>
    </source>
</evidence>
<proteinExistence type="predicted"/>
<dbReference type="InterPro" id="IPR036097">
    <property type="entry name" value="HisK_dim/P_sf"/>
</dbReference>
<dbReference type="SMART" id="SM00388">
    <property type="entry name" value="HisKA"/>
    <property type="match status" value="1"/>
</dbReference>
<evidence type="ECO:0000313" key="9">
    <source>
        <dbReference type="EMBL" id="MDY7229406.1"/>
    </source>
</evidence>
<dbReference type="InterPro" id="IPR036890">
    <property type="entry name" value="HATPase_C_sf"/>
</dbReference>
<keyword evidence="5 9" id="KW-0418">Kinase</keyword>
<keyword evidence="6" id="KW-0902">Two-component regulatory system</keyword>
<feature type="transmembrane region" description="Helical" evidence="7">
    <location>
        <begin position="44"/>
        <end position="61"/>
    </location>
</feature>
<comment type="caution">
    <text evidence="9">The sequence shown here is derived from an EMBL/GenBank/DDBJ whole genome shotgun (WGS) entry which is preliminary data.</text>
</comment>
<keyword evidence="4" id="KW-0808">Transferase</keyword>
<dbReference type="Gene3D" id="3.30.565.10">
    <property type="entry name" value="Histidine kinase-like ATPase, C-terminal domain"/>
    <property type="match status" value="1"/>
</dbReference>
<comment type="catalytic activity">
    <reaction evidence="1">
        <text>ATP + protein L-histidine = ADP + protein N-phospho-L-histidine.</text>
        <dbReference type="EC" id="2.7.13.3"/>
    </reaction>
</comment>
<feature type="transmembrane region" description="Helical" evidence="7">
    <location>
        <begin position="150"/>
        <end position="172"/>
    </location>
</feature>
<keyword evidence="7" id="KW-0472">Membrane</keyword>
<dbReference type="SUPFAM" id="SSF47384">
    <property type="entry name" value="Homodimeric domain of signal transducing histidine kinase"/>
    <property type="match status" value="1"/>
</dbReference>
<keyword evidence="7" id="KW-0812">Transmembrane</keyword>
<dbReference type="InterPro" id="IPR003594">
    <property type="entry name" value="HATPase_dom"/>
</dbReference>
<evidence type="ECO:0000313" key="10">
    <source>
        <dbReference type="Proteomes" id="UP001291309"/>
    </source>
</evidence>
<feature type="transmembrane region" description="Helical" evidence="7">
    <location>
        <begin position="97"/>
        <end position="115"/>
    </location>
</feature>
<gene>
    <name evidence="9" type="ORF">SYV04_23635</name>
</gene>
<protein>
    <recommendedName>
        <fullName evidence="2">histidine kinase</fullName>
        <ecNumber evidence="2">2.7.13.3</ecNumber>
    </recommendedName>
</protein>
<dbReference type="Pfam" id="PF02518">
    <property type="entry name" value="HATPase_c"/>
    <property type="match status" value="1"/>
</dbReference>
<sequence length="431" mass="46754">MREFSEEELKQLRLGQFLQYMLPIAVGFMLTYAAFALVLRSVALTGGAGAILVYTVALARARRLAARGQGERAAILTGYALLAMVLIGSLFVHFLLVALLMMPLAGVALLLPYLERSALARYMLAAFLVDVWVTVVDGLLPPLVEQPPLLLQRTVFALAAVACVGLTLRMLWVDAVRLRQSLARAEEAVATRDEFLSVASHELKTPLTPLNIKLHTLRRELSAPSSTFSPERSLGHLDMAQRQVKKLAELVEDLLDVSRIGAGKLELYPTQVDLATLVQDVVRRFEPEAVRVGSALELESDQPVSGSVDPKRFEQVLDNLLSNALKYGAGKPVRVRLEALGAQARLTVRDEGIGIATEALERIFRRFERAVSGRNYGGLGLGLYITRQIVEASGGTVRAISAPGQGATFTVELPLEVSAPPPGPEHRAAPG</sequence>
<name>A0ABU5H7X0_9BACT</name>
<evidence type="ECO:0000256" key="3">
    <source>
        <dbReference type="ARBA" id="ARBA00022553"/>
    </source>
</evidence>
<dbReference type="Pfam" id="PF00512">
    <property type="entry name" value="HisKA"/>
    <property type="match status" value="1"/>
</dbReference>
<keyword evidence="7" id="KW-1133">Transmembrane helix</keyword>
<dbReference type="InterPro" id="IPR050736">
    <property type="entry name" value="Sensor_HK_Regulatory"/>
</dbReference>
<feature type="transmembrane region" description="Helical" evidence="7">
    <location>
        <begin position="73"/>
        <end position="91"/>
    </location>
</feature>
<dbReference type="PROSITE" id="PS50109">
    <property type="entry name" value="HIS_KIN"/>
    <property type="match status" value="1"/>
</dbReference>
<reference evidence="9 10" key="1">
    <citation type="submission" date="2023-12" db="EMBL/GenBank/DDBJ databases">
        <title>the genome sequence of Hyalangium sp. s54d21.</title>
        <authorList>
            <person name="Zhang X."/>
        </authorList>
    </citation>
    <scope>NUCLEOTIDE SEQUENCE [LARGE SCALE GENOMIC DNA]</scope>
    <source>
        <strain evidence="10">s54d21</strain>
    </source>
</reference>
<dbReference type="PANTHER" id="PTHR43711">
    <property type="entry name" value="TWO-COMPONENT HISTIDINE KINASE"/>
    <property type="match status" value="1"/>
</dbReference>
<feature type="transmembrane region" description="Helical" evidence="7">
    <location>
        <begin position="122"/>
        <end position="144"/>
    </location>
</feature>
<evidence type="ECO:0000256" key="7">
    <source>
        <dbReference type="SAM" id="Phobius"/>
    </source>
</evidence>
<dbReference type="EC" id="2.7.13.3" evidence="2"/>
<dbReference type="InterPro" id="IPR004358">
    <property type="entry name" value="Sig_transdc_His_kin-like_C"/>
</dbReference>
<dbReference type="EMBL" id="JAXIVS010000008">
    <property type="protein sequence ID" value="MDY7229406.1"/>
    <property type="molecule type" value="Genomic_DNA"/>
</dbReference>
<dbReference type="Gene3D" id="1.10.287.130">
    <property type="match status" value="1"/>
</dbReference>
<dbReference type="PRINTS" id="PR00344">
    <property type="entry name" value="BCTRLSENSOR"/>
</dbReference>
<keyword evidence="10" id="KW-1185">Reference proteome</keyword>
<dbReference type="InterPro" id="IPR005467">
    <property type="entry name" value="His_kinase_dom"/>
</dbReference>
<dbReference type="GO" id="GO:0016301">
    <property type="term" value="F:kinase activity"/>
    <property type="evidence" value="ECO:0007669"/>
    <property type="project" value="UniProtKB-KW"/>
</dbReference>
<dbReference type="CDD" id="cd00082">
    <property type="entry name" value="HisKA"/>
    <property type="match status" value="1"/>
</dbReference>
<evidence type="ECO:0000256" key="2">
    <source>
        <dbReference type="ARBA" id="ARBA00012438"/>
    </source>
</evidence>
<keyword evidence="3" id="KW-0597">Phosphoprotein</keyword>
<dbReference type="InterPro" id="IPR003661">
    <property type="entry name" value="HisK_dim/P_dom"/>
</dbReference>
<feature type="transmembrane region" description="Helical" evidence="7">
    <location>
        <begin position="20"/>
        <end position="38"/>
    </location>
</feature>
<dbReference type="Proteomes" id="UP001291309">
    <property type="component" value="Unassembled WGS sequence"/>
</dbReference>
<feature type="domain" description="Histidine kinase" evidence="8">
    <location>
        <begin position="198"/>
        <end position="417"/>
    </location>
</feature>
<dbReference type="SMART" id="SM00387">
    <property type="entry name" value="HATPase_c"/>
    <property type="match status" value="1"/>
</dbReference>
<evidence type="ECO:0000256" key="5">
    <source>
        <dbReference type="ARBA" id="ARBA00022777"/>
    </source>
</evidence>
<evidence type="ECO:0000256" key="1">
    <source>
        <dbReference type="ARBA" id="ARBA00000085"/>
    </source>
</evidence>
<organism evidence="9 10">
    <name type="scientific">Hyalangium rubrum</name>
    <dbReference type="NCBI Taxonomy" id="3103134"/>
    <lineage>
        <taxon>Bacteria</taxon>
        <taxon>Pseudomonadati</taxon>
        <taxon>Myxococcota</taxon>
        <taxon>Myxococcia</taxon>
        <taxon>Myxococcales</taxon>
        <taxon>Cystobacterineae</taxon>
        <taxon>Archangiaceae</taxon>
        <taxon>Hyalangium</taxon>
    </lineage>
</organism>
<evidence type="ECO:0000256" key="4">
    <source>
        <dbReference type="ARBA" id="ARBA00022679"/>
    </source>
</evidence>
<dbReference type="RefSeq" id="WP_321548132.1">
    <property type="nucleotide sequence ID" value="NZ_JAXIVS010000008.1"/>
</dbReference>
<dbReference type="PANTHER" id="PTHR43711:SF1">
    <property type="entry name" value="HISTIDINE KINASE 1"/>
    <property type="match status" value="1"/>
</dbReference>